<proteinExistence type="predicted"/>
<protein>
    <submittedName>
        <fullName evidence="1">Uncharacterized protein</fullName>
    </submittedName>
</protein>
<sequence>MHPPAARAAPGGVGCAPARDALALEALSRQEFHVLVRSRQSMRRTELLRQQVSELAEGQILALGARTAGANGEFAAGDVGHGEILSDGNWVLITWPNGTQTKTVWPNVSWYAGRPRGAPAGDGRAAAESPTARRAAAAFPMT</sequence>
<keyword evidence="2" id="KW-1185">Reference proteome</keyword>
<comment type="caution">
    <text evidence="1">The sequence shown here is derived from an EMBL/GenBank/DDBJ whole genome shotgun (WGS) entry which is preliminary data.</text>
</comment>
<organism evidence="1 2">
    <name type="scientific">Prorocentrum cordatum</name>
    <dbReference type="NCBI Taxonomy" id="2364126"/>
    <lineage>
        <taxon>Eukaryota</taxon>
        <taxon>Sar</taxon>
        <taxon>Alveolata</taxon>
        <taxon>Dinophyceae</taxon>
        <taxon>Prorocentrales</taxon>
        <taxon>Prorocentraceae</taxon>
        <taxon>Prorocentrum</taxon>
    </lineage>
</organism>
<evidence type="ECO:0000313" key="1">
    <source>
        <dbReference type="EMBL" id="CAK0906698.1"/>
    </source>
</evidence>
<reference evidence="1" key="1">
    <citation type="submission" date="2023-10" db="EMBL/GenBank/DDBJ databases">
        <authorList>
            <person name="Chen Y."/>
            <person name="Shah S."/>
            <person name="Dougan E. K."/>
            <person name="Thang M."/>
            <person name="Chan C."/>
        </authorList>
    </citation>
    <scope>NUCLEOTIDE SEQUENCE [LARGE SCALE GENOMIC DNA]</scope>
</reference>
<accession>A0ABN9Y6K7</accession>
<gene>
    <name evidence="1" type="ORF">PCOR1329_LOCUS81942</name>
</gene>
<dbReference type="EMBL" id="CAUYUJ010021733">
    <property type="protein sequence ID" value="CAK0906698.1"/>
    <property type="molecule type" value="Genomic_DNA"/>
</dbReference>
<dbReference type="Proteomes" id="UP001189429">
    <property type="component" value="Unassembled WGS sequence"/>
</dbReference>
<evidence type="ECO:0000313" key="2">
    <source>
        <dbReference type="Proteomes" id="UP001189429"/>
    </source>
</evidence>
<name>A0ABN9Y6K7_9DINO</name>